<geneLocation type="plasmid" evidence="1 2">
    <name>pMAQU01</name>
</geneLocation>
<dbReference type="SUPFAM" id="SSF56712">
    <property type="entry name" value="Prokaryotic type I DNA topoisomerase"/>
    <property type="match status" value="1"/>
</dbReference>
<sequence length="321" mass="35995">MNNATVLITEKPSILGRMAPVLTERWDTPIYAITTYYLGLYEFRYPRGLRISDYPVIKEPMWKPRSITNSPAWRIQEGEVTPCTTNPETLLQNASTIIFACDPDHSGAAAFNILIEQSLGTLPTETAWPAMHLLATNEAAISQSIEAMGTTSDEWFRTISNAGQAKRFFDFNFNANALALLSPKMRKAGCPDKQSKVSKYGLQMLYSLRDEEASDTSSLIARMENWKGTGRYQAMRLGTSVSMSGIIDNLINSQLVEAGEGLIKVSLKGEQFLRLLHPDCRDPDLPARLNSWMSEWPTSKPAMERYLKTFFGKQSRFSRAG</sequence>
<accession>A1U853</accession>
<proteinExistence type="predicted"/>
<dbReference type="EMBL" id="CP000515">
    <property type="protein sequence ID" value="ABM21172.1"/>
    <property type="molecule type" value="Genomic_DNA"/>
</dbReference>
<evidence type="ECO:0008006" key="3">
    <source>
        <dbReference type="Google" id="ProtNLM"/>
    </source>
</evidence>
<name>A1U853_MARN8</name>
<dbReference type="KEGG" id="maq:Maqu_4321"/>
<dbReference type="RefSeq" id="WP_011783181.1">
    <property type="nucleotide sequence ID" value="NC_008738.1"/>
</dbReference>
<dbReference type="Proteomes" id="UP000000998">
    <property type="component" value="Plasmid pMAQU01"/>
</dbReference>
<evidence type="ECO:0000313" key="2">
    <source>
        <dbReference type="Proteomes" id="UP000000998"/>
    </source>
</evidence>
<gene>
    <name evidence="1" type="ordered locus">Maqu_4321</name>
</gene>
<reference evidence="2" key="1">
    <citation type="journal article" date="2011" name="Appl. Environ. Microbiol.">
        <title>Genomic potential of Marinobacter aquaeolei, a biogeochemical 'opportunitroph'.</title>
        <authorList>
            <person name="Singer E."/>
            <person name="Webb E.A."/>
            <person name="Nelson W.C."/>
            <person name="Heidelberg J.F."/>
            <person name="Ivanova N."/>
            <person name="Pati A."/>
            <person name="Edwards K.J."/>
        </authorList>
    </citation>
    <scope>NUCLEOTIDE SEQUENCE [LARGE SCALE GENOMIC DNA]</scope>
    <source>
        <strain evidence="2">ATCC 700491 / DSM 11845 / VT8</strain>
    </source>
</reference>
<protein>
    <recommendedName>
        <fullName evidence="3">DNA topoisomerase III</fullName>
    </recommendedName>
</protein>
<organism evidence="1 2">
    <name type="scientific">Marinobacter nauticus (strain ATCC 700491 / DSM 11845 / VT8)</name>
    <name type="common">Marinobacter aquaeolei</name>
    <dbReference type="NCBI Taxonomy" id="351348"/>
    <lineage>
        <taxon>Bacteria</taxon>
        <taxon>Pseudomonadati</taxon>
        <taxon>Pseudomonadota</taxon>
        <taxon>Gammaproteobacteria</taxon>
        <taxon>Pseudomonadales</taxon>
        <taxon>Marinobacteraceae</taxon>
        <taxon>Marinobacter</taxon>
    </lineage>
</organism>
<dbReference type="InterPro" id="IPR023405">
    <property type="entry name" value="Topo_IA_core_domain"/>
</dbReference>
<dbReference type="HOGENOM" id="CLU_841630_0_0_6"/>
<keyword evidence="1" id="KW-0614">Plasmid</keyword>
<evidence type="ECO:0000313" key="1">
    <source>
        <dbReference type="EMBL" id="ABM21172.1"/>
    </source>
</evidence>
<dbReference type="eggNOG" id="ENOG503429K">
    <property type="taxonomic scope" value="Bacteria"/>
</dbReference>
<dbReference type="OrthoDB" id="7877292at2"/>
<dbReference type="AlphaFoldDB" id="A1U853"/>